<comment type="similarity">
    <text evidence="2">Belongs to the oxygen-dependent FAD-linked oxidoreductase family.</text>
</comment>
<dbReference type="InterPro" id="IPR006094">
    <property type="entry name" value="Oxid_FAD_bind_N"/>
</dbReference>
<evidence type="ECO:0000256" key="3">
    <source>
        <dbReference type="ARBA" id="ARBA00022630"/>
    </source>
</evidence>
<accession>A0A1M6QQ26</accession>
<dbReference type="SUPFAM" id="SSF56176">
    <property type="entry name" value="FAD-binding/transporter-associated domain-like"/>
    <property type="match status" value="1"/>
</dbReference>
<dbReference type="EMBL" id="FRAF01000010">
    <property type="protein sequence ID" value="SHK22200.1"/>
    <property type="molecule type" value="Genomic_DNA"/>
</dbReference>
<name>A0A1M6QQ26_9BACL</name>
<keyword evidence="8" id="KW-1185">Reference proteome</keyword>
<evidence type="ECO:0000256" key="4">
    <source>
        <dbReference type="ARBA" id="ARBA00022827"/>
    </source>
</evidence>
<evidence type="ECO:0000313" key="8">
    <source>
        <dbReference type="Proteomes" id="UP000184016"/>
    </source>
</evidence>
<evidence type="ECO:0000256" key="5">
    <source>
        <dbReference type="ARBA" id="ARBA00023002"/>
    </source>
</evidence>
<evidence type="ECO:0000313" key="7">
    <source>
        <dbReference type="EMBL" id="SHK22200.1"/>
    </source>
</evidence>
<comment type="cofactor">
    <cofactor evidence="1">
        <name>FAD</name>
        <dbReference type="ChEBI" id="CHEBI:57692"/>
    </cofactor>
</comment>
<keyword evidence="4" id="KW-0274">FAD</keyword>
<reference evidence="8" key="1">
    <citation type="submission" date="2016-11" db="EMBL/GenBank/DDBJ databases">
        <authorList>
            <person name="Varghese N."/>
            <person name="Submissions S."/>
        </authorList>
    </citation>
    <scope>NUCLEOTIDE SEQUENCE [LARGE SCALE GENOMIC DNA]</scope>
    <source>
        <strain evidence="8">USBA-503</strain>
    </source>
</reference>
<organism evidence="7 8">
    <name type="scientific">Alicyclobacillus tolerans</name>
    <dbReference type="NCBI Taxonomy" id="90970"/>
    <lineage>
        <taxon>Bacteria</taxon>
        <taxon>Bacillati</taxon>
        <taxon>Bacillota</taxon>
        <taxon>Bacilli</taxon>
        <taxon>Bacillales</taxon>
        <taxon>Alicyclobacillaceae</taxon>
        <taxon>Alicyclobacillus</taxon>
    </lineage>
</organism>
<dbReference type="Pfam" id="PF01565">
    <property type="entry name" value="FAD_binding_4"/>
    <property type="match status" value="1"/>
</dbReference>
<dbReference type="Gene3D" id="3.40.462.20">
    <property type="match status" value="1"/>
</dbReference>
<dbReference type="InterPro" id="IPR036318">
    <property type="entry name" value="FAD-bd_PCMH-like_sf"/>
</dbReference>
<dbReference type="AlphaFoldDB" id="A0A1M6QQ26"/>
<keyword evidence="3" id="KW-0285">Flavoprotein</keyword>
<dbReference type="InterPro" id="IPR016169">
    <property type="entry name" value="FAD-bd_PCMH_sub2"/>
</dbReference>
<sequence length="470" mass="51705">MLGKNFITVEEMSQDKLESMISGEVLFPEHVQYNERRKVWNGLFDKRPAVIVNCQNEKDVMTTVRFARSQKLAVAVRGGTHHIAGYGTCEGGVLIDTSAMREVKVDLASQTVKVQSGAQAGDVIRETQKYGLAVPTGDVSKVGIAGLTLGGGMGYLRRKYGLTCDHLLEAEIVLADGHLIRVNEVENSDLFFAIRGGGGNFGIATSFTFQARPIGPMVYGIHLMYSIVDLTKILQVCRNYLREGHHDVSFNIAIHTIPPLPHVPDFLIGKKIVSLSGMHASEDMEYAAREIAPLRSIAEPLLDLCGPINYTHLHTQLDERIPVGIPAYGKSIYLRSIDDISISTITNALNKAGPTSMGMVWILGGRMAEIPAHETAFGQRDAEALVIMESLAVPGISTMEEGKGWVDEFHQKLSCQQPSLATYLNMAGLEHDPQKVVRASYGHNYERLSAVKRQYDPENIFCFNPNILPD</sequence>
<dbReference type="OrthoDB" id="545125at2"/>
<dbReference type="RefSeq" id="WP_083574160.1">
    <property type="nucleotide sequence ID" value="NZ_FRAF01000010.1"/>
</dbReference>
<dbReference type="InterPro" id="IPR012951">
    <property type="entry name" value="BBE"/>
</dbReference>
<dbReference type="PANTHER" id="PTHR42973:SF39">
    <property type="entry name" value="FAD-BINDING PCMH-TYPE DOMAIN-CONTAINING PROTEIN"/>
    <property type="match status" value="1"/>
</dbReference>
<dbReference type="Gene3D" id="3.30.465.10">
    <property type="match status" value="1"/>
</dbReference>
<dbReference type="Pfam" id="PF08031">
    <property type="entry name" value="BBE"/>
    <property type="match status" value="1"/>
</dbReference>
<dbReference type="PANTHER" id="PTHR42973">
    <property type="entry name" value="BINDING OXIDOREDUCTASE, PUTATIVE (AFU_ORTHOLOGUE AFUA_1G17690)-RELATED"/>
    <property type="match status" value="1"/>
</dbReference>
<dbReference type="STRING" id="1830138.SAMN05443507_11073"/>
<dbReference type="GO" id="GO:0071949">
    <property type="term" value="F:FAD binding"/>
    <property type="evidence" value="ECO:0007669"/>
    <property type="project" value="InterPro"/>
</dbReference>
<dbReference type="InterPro" id="IPR016166">
    <property type="entry name" value="FAD-bd_PCMH"/>
</dbReference>
<dbReference type="GO" id="GO:0016491">
    <property type="term" value="F:oxidoreductase activity"/>
    <property type="evidence" value="ECO:0007669"/>
    <property type="project" value="UniProtKB-KW"/>
</dbReference>
<dbReference type="Proteomes" id="UP000184016">
    <property type="component" value="Unassembled WGS sequence"/>
</dbReference>
<evidence type="ECO:0000256" key="1">
    <source>
        <dbReference type="ARBA" id="ARBA00001974"/>
    </source>
</evidence>
<dbReference type="PROSITE" id="PS51387">
    <property type="entry name" value="FAD_PCMH"/>
    <property type="match status" value="1"/>
</dbReference>
<feature type="domain" description="FAD-binding PCMH-type" evidence="6">
    <location>
        <begin position="44"/>
        <end position="214"/>
    </location>
</feature>
<dbReference type="InterPro" id="IPR050416">
    <property type="entry name" value="FAD-linked_Oxidoreductase"/>
</dbReference>
<gene>
    <name evidence="7" type="ORF">SAMN05443507_11073</name>
</gene>
<dbReference type="Gene3D" id="3.30.43.10">
    <property type="entry name" value="Uridine Diphospho-n-acetylenolpyruvylglucosamine Reductase, domain 2"/>
    <property type="match status" value="1"/>
</dbReference>
<dbReference type="InterPro" id="IPR016167">
    <property type="entry name" value="FAD-bd_PCMH_sub1"/>
</dbReference>
<proteinExistence type="inferred from homology"/>
<evidence type="ECO:0000259" key="6">
    <source>
        <dbReference type="PROSITE" id="PS51387"/>
    </source>
</evidence>
<evidence type="ECO:0000256" key="2">
    <source>
        <dbReference type="ARBA" id="ARBA00005466"/>
    </source>
</evidence>
<protein>
    <submittedName>
        <fullName evidence="7">FAD/FMN-containing dehydrogenase</fullName>
    </submittedName>
</protein>
<keyword evidence="5" id="KW-0560">Oxidoreductase</keyword>